<sequence length="90" mass="9641">MAWTTPELPLHEDRQALRTSSTIGGIGTQICNFSIAKGSRSRFFLMIPCDTTACPGDYKRTALGSQSSSVLIDWNDFGVSSAVRAGKAVS</sequence>
<proteinExistence type="predicted"/>
<comment type="caution">
    <text evidence="1">The sequence shown here is derived from an EMBL/GenBank/DDBJ whole genome shotgun (WGS) entry which is preliminary data.</text>
</comment>
<evidence type="ECO:0000313" key="2">
    <source>
        <dbReference type="Proteomes" id="UP000499080"/>
    </source>
</evidence>
<dbReference type="AlphaFoldDB" id="A0A4Y2KJI9"/>
<protein>
    <submittedName>
        <fullName evidence="1">Uncharacterized protein</fullName>
    </submittedName>
</protein>
<gene>
    <name evidence="1" type="ORF">AVEN_59419_1</name>
</gene>
<accession>A0A4Y2KJI9</accession>
<evidence type="ECO:0000313" key="1">
    <source>
        <dbReference type="EMBL" id="GBN02192.1"/>
    </source>
</evidence>
<keyword evidence="2" id="KW-1185">Reference proteome</keyword>
<organism evidence="1 2">
    <name type="scientific">Araneus ventricosus</name>
    <name type="common">Orbweaver spider</name>
    <name type="synonym">Epeira ventricosa</name>
    <dbReference type="NCBI Taxonomy" id="182803"/>
    <lineage>
        <taxon>Eukaryota</taxon>
        <taxon>Metazoa</taxon>
        <taxon>Ecdysozoa</taxon>
        <taxon>Arthropoda</taxon>
        <taxon>Chelicerata</taxon>
        <taxon>Arachnida</taxon>
        <taxon>Araneae</taxon>
        <taxon>Araneomorphae</taxon>
        <taxon>Entelegynae</taxon>
        <taxon>Araneoidea</taxon>
        <taxon>Araneidae</taxon>
        <taxon>Araneus</taxon>
    </lineage>
</organism>
<reference evidence="1 2" key="1">
    <citation type="journal article" date="2019" name="Sci. Rep.">
        <title>Orb-weaving spider Araneus ventricosus genome elucidates the spidroin gene catalogue.</title>
        <authorList>
            <person name="Kono N."/>
            <person name="Nakamura H."/>
            <person name="Ohtoshi R."/>
            <person name="Moran D.A.P."/>
            <person name="Shinohara A."/>
            <person name="Yoshida Y."/>
            <person name="Fujiwara M."/>
            <person name="Mori M."/>
            <person name="Tomita M."/>
            <person name="Arakawa K."/>
        </authorList>
    </citation>
    <scope>NUCLEOTIDE SEQUENCE [LARGE SCALE GENOMIC DNA]</scope>
</reference>
<dbReference type="EMBL" id="BGPR01004684">
    <property type="protein sequence ID" value="GBN02192.1"/>
    <property type="molecule type" value="Genomic_DNA"/>
</dbReference>
<dbReference type="Proteomes" id="UP000499080">
    <property type="component" value="Unassembled WGS sequence"/>
</dbReference>
<name>A0A4Y2KJI9_ARAVE</name>